<dbReference type="eggNOG" id="KOG1664">
    <property type="taxonomic scope" value="Eukaryota"/>
</dbReference>
<dbReference type="OrthoDB" id="10263003at2759"/>
<dbReference type="KEGG" id="aqu:100634675"/>
<dbReference type="InterPro" id="IPR002842">
    <property type="entry name" value="ATPase_V1_Esu"/>
</dbReference>
<dbReference type="GO" id="GO:0033178">
    <property type="term" value="C:proton-transporting two-sector ATPase complex, catalytic domain"/>
    <property type="evidence" value="ECO:0007669"/>
    <property type="project" value="InterPro"/>
</dbReference>
<dbReference type="HAMAP" id="MF_00311">
    <property type="entry name" value="ATP_synth_E_arch"/>
    <property type="match status" value="1"/>
</dbReference>
<keyword evidence="2" id="KW-0813">Transport</keyword>
<evidence type="ECO:0000256" key="2">
    <source>
        <dbReference type="ARBA" id="ARBA00022448"/>
    </source>
</evidence>
<accession>A0A1X7VQF5</accession>
<dbReference type="EnsemblMetazoa" id="XM_003383362.3">
    <property type="protein sequence ID" value="XP_003383410.1"/>
    <property type="gene ID" value="LOC100634675"/>
</dbReference>
<proteinExistence type="inferred from homology"/>
<dbReference type="SUPFAM" id="SSF160527">
    <property type="entry name" value="V-type ATPase subunit E-like"/>
    <property type="match status" value="1"/>
</dbReference>
<gene>
    <name evidence="4" type="primary">100634675</name>
</gene>
<reference evidence="4" key="2">
    <citation type="submission" date="2017-05" db="UniProtKB">
        <authorList>
            <consortium name="EnsemblMetazoa"/>
        </authorList>
    </citation>
    <scope>IDENTIFICATION</scope>
</reference>
<dbReference type="OMA" id="QHMMAFI"/>
<dbReference type="FunFam" id="3.30.2320.30:FF:000001">
    <property type="entry name" value="V-type proton atpase subunit e 1"/>
    <property type="match status" value="1"/>
</dbReference>
<organism evidence="4">
    <name type="scientific">Amphimedon queenslandica</name>
    <name type="common">Sponge</name>
    <dbReference type="NCBI Taxonomy" id="400682"/>
    <lineage>
        <taxon>Eukaryota</taxon>
        <taxon>Metazoa</taxon>
        <taxon>Porifera</taxon>
        <taxon>Demospongiae</taxon>
        <taxon>Heteroscleromorpha</taxon>
        <taxon>Haplosclerida</taxon>
        <taxon>Niphatidae</taxon>
        <taxon>Amphimedon</taxon>
    </lineage>
</organism>
<keyword evidence="3" id="KW-0406">Ion transport</keyword>
<dbReference type="Pfam" id="PF01991">
    <property type="entry name" value="vATP-synt_E"/>
    <property type="match status" value="1"/>
</dbReference>
<evidence type="ECO:0000256" key="3">
    <source>
        <dbReference type="ARBA" id="ARBA00023065"/>
    </source>
</evidence>
<dbReference type="EnsemblMetazoa" id="Aqu2.1.41653_001">
    <property type="protein sequence ID" value="Aqu2.1.41653_001"/>
    <property type="gene ID" value="Aqu2.1.41653"/>
</dbReference>
<reference evidence="5" key="1">
    <citation type="journal article" date="2010" name="Nature">
        <title>The Amphimedon queenslandica genome and the evolution of animal complexity.</title>
        <authorList>
            <person name="Srivastava M."/>
            <person name="Simakov O."/>
            <person name="Chapman J."/>
            <person name="Fahey B."/>
            <person name="Gauthier M.E."/>
            <person name="Mitros T."/>
            <person name="Richards G.S."/>
            <person name="Conaco C."/>
            <person name="Dacre M."/>
            <person name="Hellsten U."/>
            <person name="Larroux C."/>
            <person name="Putnam N.H."/>
            <person name="Stanke M."/>
            <person name="Adamska M."/>
            <person name="Darling A."/>
            <person name="Degnan S.M."/>
            <person name="Oakley T.H."/>
            <person name="Plachetzki D.C."/>
            <person name="Zhai Y."/>
            <person name="Adamski M."/>
            <person name="Calcino A."/>
            <person name="Cummins S.F."/>
            <person name="Goodstein D.M."/>
            <person name="Harris C."/>
            <person name="Jackson D.J."/>
            <person name="Leys S.P."/>
            <person name="Shu S."/>
            <person name="Woodcroft B.J."/>
            <person name="Vervoort M."/>
            <person name="Kosik K.S."/>
            <person name="Manning G."/>
            <person name="Degnan B.M."/>
            <person name="Rokhsar D.S."/>
        </authorList>
    </citation>
    <scope>NUCLEOTIDE SEQUENCE [LARGE SCALE GENOMIC DNA]</scope>
</reference>
<keyword evidence="5" id="KW-1185">Reference proteome</keyword>
<dbReference type="Gene3D" id="6.10.250.1620">
    <property type="match status" value="1"/>
</dbReference>
<evidence type="ECO:0000256" key="1">
    <source>
        <dbReference type="ARBA" id="ARBA00005901"/>
    </source>
</evidence>
<dbReference type="GO" id="GO:0046961">
    <property type="term" value="F:proton-transporting ATPase activity, rotational mechanism"/>
    <property type="evidence" value="ECO:0007669"/>
    <property type="project" value="InterPro"/>
</dbReference>
<dbReference type="STRING" id="400682.A0A1X7VQF5"/>
<dbReference type="Gene3D" id="3.30.2320.30">
    <property type="entry name" value="ATP synthase, E subunit, C-terminal"/>
    <property type="match status" value="1"/>
</dbReference>
<dbReference type="Proteomes" id="UP000007879">
    <property type="component" value="Unassembled WGS sequence"/>
</dbReference>
<sequence>MALSDDEVEKQIRQMKQFISQEANEKADEILVKAEEEFNIEKGRLLQTEKLKIDNYYDRKEKQVELQRKIQHSTLLNQARLSVLKAKDDHIKRILEEARQKIGEITRDIPRYQQLLKDLITQGLYQLLEKEVLIRCRKQDYNLIKAIYESAVLAYKKGTGNDCTVTLDDKEFLPPDCSGGIDMYTQQGKIKLTNTLESRLELLSGQMMPEIRSMLFGDNPSRHFRD</sequence>
<evidence type="ECO:0000313" key="4">
    <source>
        <dbReference type="EnsemblMetazoa" id="Aqu2.1.41653_001"/>
    </source>
</evidence>
<dbReference type="InParanoid" id="A0A1X7VQF5"/>
<dbReference type="AlphaFoldDB" id="A0A1X7VQF5"/>
<protein>
    <submittedName>
        <fullName evidence="4">Uncharacterized protein</fullName>
    </submittedName>
</protein>
<comment type="similarity">
    <text evidence="1">Belongs to the V-ATPase E subunit family.</text>
</comment>
<dbReference type="InterPro" id="IPR038495">
    <property type="entry name" value="ATPase_E_C"/>
</dbReference>
<name>A0A1X7VQF5_AMPQE</name>
<dbReference type="PANTHER" id="PTHR45715">
    <property type="entry name" value="ATPASE H+-TRANSPORTING V1 SUBUNIT E1A-RELATED"/>
    <property type="match status" value="1"/>
</dbReference>
<evidence type="ECO:0000313" key="5">
    <source>
        <dbReference type="Proteomes" id="UP000007879"/>
    </source>
</evidence>